<accession>A0A9W6Z379</accession>
<name>A0A9W6Z379_AMBMO</name>
<dbReference type="GO" id="GO:0008081">
    <property type="term" value="F:phosphoric diester hydrolase activity"/>
    <property type="evidence" value="ECO:0007669"/>
    <property type="project" value="TreeGrafter"/>
</dbReference>
<reference evidence="4" key="1">
    <citation type="submission" date="2023-04" db="EMBL/GenBank/DDBJ databases">
        <title>Ambrosiozyma monospora NBRC 1965.</title>
        <authorList>
            <person name="Ichikawa N."/>
            <person name="Sato H."/>
            <person name="Tonouchi N."/>
        </authorList>
    </citation>
    <scope>NUCLEOTIDE SEQUENCE</scope>
    <source>
        <strain evidence="4">NBRC 1965</strain>
    </source>
</reference>
<evidence type="ECO:0000256" key="3">
    <source>
        <dbReference type="SAM" id="SignalP"/>
    </source>
</evidence>
<keyword evidence="3" id="KW-0732">Signal</keyword>
<proteinExistence type="predicted"/>
<feature type="signal peptide" evidence="3">
    <location>
        <begin position="1"/>
        <end position="18"/>
    </location>
</feature>
<protein>
    <submittedName>
        <fullName evidence="4">Unnamed protein product</fullName>
    </submittedName>
</protein>
<dbReference type="PANTHER" id="PTHR10340">
    <property type="entry name" value="SPHINGOMYELIN PHOSPHODIESTERASE"/>
    <property type="match status" value="1"/>
</dbReference>
<dbReference type="PANTHER" id="PTHR10340:SF27">
    <property type="entry name" value="ACL091CP"/>
    <property type="match status" value="1"/>
</dbReference>
<gene>
    <name evidence="4" type="ORF">Amon01_000558100</name>
</gene>
<comment type="caution">
    <text evidence="4">The sequence shown here is derived from an EMBL/GenBank/DDBJ whole genome shotgun (WGS) entry which is preliminary data.</text>
</comment>
<dbReference type="AlphaFoldDB" id="A0A9W6Z379"/>
<dbReference type="Proteomes" id="UP001165063">
    <property type="component" value="Unassembled WGS sequence"/>
</dbReference>
<evidence type="ECO:0000313" key="4">
    <source>
        <dbReference type="EMBL" id="GMG39741.1"/>
    </source>
</evidence>
<organism evidence="4 5">
    <name type="scientific">Ambrosiozyma monospora</name>
    <name type="common">Yeast</name>
    <name type="synonym">Endomycopsis monosporus</name>
    <dbReference type="NCBI Taxonomy" id="43982"/>
    <lineage>
        <taxon>Eukaryota</taxon>
        <taxon>Fungi</taxon>
        <taxon>Dikarya</taxon>
        <taxon>Ascomycota</taxon>
        <taxon>Saccharomycotina</taxon>
        <taxon>Pichiomycetes</taxon>
        <taxon>Pichiales</taxon>
        <taxon>Pichiaceae</taxon>
        <taxon>Ambrosiozyma</taxon>
    </lineage>
</organism>
<keyword evidence="2" id="KW-0325">Glycoprotein</keyword>
<feature type="chain" id="PRO_5040772186" evidence="3">
    <location>
        <begin position="19"/>
        <end position="230"/>
    </location>
</feature>
<evidence type="ECO:0000256" key="1">
    <source>
        <dbReference type="ARBA" id="ARBA00022801"/>
    </source>
</evidence>
<dbReference type="OrthoDB" id="282973at2759"/>
<keyword evidence="5" id="KW-1185">Reference proteome</keyword>
<dbReference type="EMBL" id="BSXU01003160">
    <property type="protein sequence ID" value="GMG39741.1"/>
    <property type="molecule type" value="Genomic_DNA"/>
</dbReference>
<evidence type="ECO:0000313" key="5">
    <source>
        <dbReference type="Proteomes" id="UP001165063"/>
    </source>
</evidence>
<evidence type="ECO:0000256" key="2">
    <source>
        <dbReference type="ARBA" id="ARBA00023180"/>
    </source>
</evidence>
<keyword evidence="1" id="KW-0378">Hydrolase</keyword>
<sequence>MKLLSLCVCFLFTTSTSAIVVPDINEDELIDRYSTSVKSDQEIIDSTLKTLYSIGNNKNLTECEKCKDRLFLGKSLSLTNQELIPTIWTQWCSTATKHTFDYCQQYYARNTVVNGNSGTNFANLLSLMDPASLDSDYWCSLKENGACPMPETPEIDISFMWPEKPEKAYVAPEPSNETFNVLHVSDFHIETQYKIGSEANCSSYMCCTSHSTNKLPLPEGESPVSVCRLQ</sequence>